<gene>
    <name evidence="3" type="primary">TPS-TPP-2</name>
</gene>
<dbReference type="GO" id="GO:0005829">
    <property type="term" value="C:cytosol"/>
    <property type="evidence" value="ECO:0007669"/>
    <property type="project" value="TreeGrafter"/>
</dbReference>
<dbReference type="CDD" id="cd03788">
    <property type="entry name" value="GT20_TPS"/>
    <property type="match status" value="1"/>
</dbReference>
<dbReference type="EMBL" id="LC637240">
    <property type="protein sequence ID" value="BCY04412.1"/>
    <property type="molecule type" value="Genomic_DNA"/>
</dbReference>
<protein>
    <submittedName>
        <fullName evidence="3">Bifunctional trehalose-6-phosphate synthase/trehalose phosphatase</fullName>
    </submittedName>
</protein>
<dbReference type="Gene3D" id="3.40.50.2000">
    <property type="entry name" value="Glycogen Phosphorylase B"/>
    <property type="match status" value="2"/>
</dbReference>
<dbReference type="NCBIfam" id="NF011071">
    <property type="entry name" value="PRK14501.1"/>
    <property type="match status" value="1"/>
</dbReference>
<dbReference type="InterPro" id="IPR023214">
    <property type="entry name" value="HAD_sf"/>
</dbReference>
<dbReference type="GO" id="GO:0005992">
    <property type="term" value="P:trehalose biosynthetic process"/>
    <property type="evidence" value="ECO:0007669"/>
    <property type="project" value="InterPro"/>
</dbReference>
<sequence>MPLERSAKAVGSLLNQSLIIVSNRLPVSVKKGDDGRMEVFPSVGGLATGLSSYTKNADNKWIGWPGIPSNDLTEDEKRFISEELRQHNCYPVFLTQDQLNDFYNGYSNSILWPLFHDLPVTEAAIRERDRFWNAYQQVNRLFLEVILALSGPEDAVWIHDYQLMTLPDMLRQARQLVNIGFFLHIPFPAAQNFADHLKWGADLVAGLLGADLVGFHVHSYMDNFMAAVESYGMGTIDKDNARITLPDRIVQVAEFPIGIDYKRYMRASKDPAVLQELARLKEMFPTQKVILTVDRLDPSKGLVERAAAYQTLLQEYPNFHGKVTLMMLVVPSRTEIEAYKNLKSRLEELVEDINKTFGNESWTPVVYMYKSLPFERLNALYQLADVAFIAPWRDGMNLVAKEYLASKPNKDGVLVLSKTAGAAEELTDAVIVDPARPETLVSGLVRALKMPAEEFRRRAGSMQQQIQNADIHNWANSFINALHSTADNQEGGAHTLGLTGRQAAKLNRRFGAASSQLVLLDYDCVIAPLTPAGMEGLPAELHEILKELSVQADIVIVSGQTQSLLEEKLGGFDNITLVAEHGLFERLPGEKSWKSYRGTDWQAKVLEHLEKFTEKVQGAELEKKDCSLVWHYDKASSYDAQNAVLELKRVIGPLAGVWKLDVLQGSMFLEVRPKGRSKGSTAKEMAARNQYDFVLVVGDDSDDCSLFVDGDWPEEAVTVKVGPGRTGARLRVFRPEEVLGLLRSFKASGSVLAVSA</sequence>
<dbReference type="PANTHER" id="PTHR10788:SF106">
    <property type="entry name" value="BCDNA.GH08860"/>
    <property type="match status" value="1"/>
</dbReference>
<comment type="similarity">
    <text evidence="1">In the N-terminal section; belongs to the glycosyltransferase 20 family.</text>
</comment>
<comment type="similarity">
    <text evidence="2">In the C-terminal section; belongs to the trehalose phosphatase family.</text>
</comment>
<reference evidence="3" key="1">
    <citation type="journal article" date="2021" name="Open Biol.">
        <title>Parallel evolution of trehalose production machinery in anhydrobiotic animals via recurrent gene loss and horizontal transfer.</title>
        <authorList>
            <person name="Hara Y."/>
            <person name="Shibahara R."/>
            <person name="Kondo K."/>
            <person name="Abe W."/>
            <person name="Kunieda T."/>
        </authorList>
    </citation>
    <scope>NUCLEOTIDE SEQUENCE</scope>
    <source>
        <strain evidence="3">TYO</strain>
    </source>
</reference>
<proteinExistence type="inferred from homology"/>
<dbReference type="Pfam" id="PF02358">
    <property type="entry name" value="Trehalose_PPase"/>
    <property type="match status" value="1"/>
</dbReference>
<accession>A0A8E4DJ51</accession>
<evidence type="ECO:0000256" key="2">
    <source>
        <dbReference type="ARBA" id="ARBA00006330"/>
    </source>
</evidence>
<dbReference type="GO" id="GO:0003825">
    <property type="term" value="F:alpha,alpha-trehalose-phosphate synthase (UDP-forming) activity"/>
    <property type="evidence" value="ECO:0007669"/>
    <property type="project" value="TreeGrafter"/>
</dbReference>
<dbReference type="InterPro" id="IPR036412">
    <property type="entry name" value="HAD-like_sf"/>
</dbReference>
<dbReference type="GO" id="GO:0004805">
    <property type="term" value="F:trehalose-phosphatase activity"/>
    <property type="evidence" value="ECO:0007669"/>
    <property type="project" value="TreeGrafter"/>
</dbReference>
<dbReference type="SUPFAM" id="SSF56784">
    <property type="entry name" value="HAD-like"/>
    <property type="match status" value="1"/>
</dbReference>
<evidence type="ECO:0000256" key="1">
    <source>
        <dbReference type="ARBA" id="ARBA00005409"/>
    </source>
</evidence>
<dbReference type="InterPro" id="IPR006379">
    <property type="entry name" value="HAD-SF_hydro_IIB"/>
</dbReference>
<dbReference type="Gene3D" id="3.40.50.1000">
    <property type="entry name" value="HAD superfamily/HAD-like"/>
    <property type="match status" value="1"/>
</dbReference>
<dbReference type="AlphaFoldDB" id="A0A8E4DJ51"/>
<evidence type="ECO:0000313" key="3">
    <source>
        <dbReference type="EMBL" id="BCY04412.1"/>
    </source>
</evidence>
<name>A0A8E4DJ51_9BILA</name>
<organism evidence="3">
    <name type="scientific">Paramacrobiotus metropolitanus</name>
    <dbReference type="NCBI Taxonomy" id="2943436"/>
    <lineage>
        <taxon>Eukaryota</taxon>
        <taxon>Metazoa</taxon>
        <taxon>Ecdysozoa</taxon>
        <taxon>Tardigrada</taxon>
        <taxon>Eutardigrada</taxon>
        <taxon>Parachela</taxon>
        <taxon>Macrobiotoidea</taxon>
        <taxon>Macrobiotidae</taxon>
        <taxon>Paramacrobiotus</taxon>
    </lineage>
</organism>
<dbReference type="InterPro" id="IPR001830">
    <property type="entry name" value="Glyco_trans_20"/>
</dbReference>
<dbReference type="NCBIfam" id="TIGR00685">
    <property type="entry name" value="T6PP"/>
    <property type="match status" value="1"/>
</dbReference>
<dbReference type="SUPFAM" id="SSF53756">
    <property type="entry name" value="UDP-Glycosyltransferase/glycogen phosphorylase"/>
    <property type="match status" value="1"/>
</dbReference>
<dbReference type="PANTHER" id="PTHR10788">
    <property type="entry name" value="TREHALOSE-6-PHOSPHATE SYNTHASE"/>
    <property type="match status" value="1"/>
</dbReference>
<dbReference type="Gene3D" id="3.30.70.1020">
    <property type="entry name" value="Trehalose-6-phosphate phosphatase related protein, domain 2"/>
    <property type="match status" value="1"/>
</dbReference>
<dbReference type="OrthoDB" id="755951at2759"/>
<dbReference type="NCBIfam" id="TIGR01484">
    <property type="entry name" value="HAD-SF-IIB"/>
    <property type="match status" value="1"/>
</dbReference>
<dbReference type="Pfam" id="PF00982">
    <property type="entry name" value="Glyco_transf_20"/>
    <property type="match status" value="1"/>
</dbReference>
<dbReference type="InterPro" id="IPR003337">
    <property type="entry name" value="Trehalose_PPase"/>
</dbReference>